<feature type="domain" description="HTH araC/xylS-type" evidence="4">
    <location>
        <begin position="194"/>
        <end position="292"/>
    </location>
</feature>
<evidence type="ECO:0000256" key="1">
    <source>
        <dbReference type="ARBA" id="ARBA00023015"/>
    </source>
</evidence>
<evidence type="ECO:0000313" key="6">
    <source>
        <dbReference type="Proteomes" id="UP000005307"/>
    </source>
</evidence>
<dbReference type="HOGENOM" id="CLU_000445_100_0_5"/>
<dbReference type="InterPro" id="IPR009057">
    <property type="entry name" value="Homeodomain-like_sf"/>
</dbReference>
<dbReference type="InterPro" id="IPR018062">
    <property type="entry name" value="HTH_AraC-typ_CS"/>
</dbReference>
<dbReference type="InterPro" id="IPR018060">
    <property type="entry name" value="HTH_AraC"/>
</dbReference>
<dbReference type="PROSITE" id="PS00041">
    <property type="entry name" value="HTH_ARAC_FAMILY_1"/>
    <property type="match status" value="1"/>
</dbReference>
<keyword evidence="6" id="KW-1185">Reference proteome</keyword>
<organism evidence="5 6">
    <name type="scientific">Octadecabacter antarcticus 307</name>
    <dbReference type="NCBI Taxonomy" id="391626"/>
    <lineage>
        <taxon>Bacteria</taxon>
        <taxon>Pseudomonadati</taxon>
        <taxon>Pseudomonadota</taxon>
        <taxon>Alphaproteobacteria</taxon>
        <taxon>Rhodobacterales</taxon>
        <taxon>Roseobacteraceae</taxon>
        <taxon>Octadecabacter</taxon>
    </lineage>
</organism>
<evidence type="ECO:0000256" key="3">
    <source>
        <dbReference type="ARBA" id="ARBA00023163"/>
    </source>
</evidence>
<dbReference type="PANTHER" id="PTHR43436">
    <property type="entry name" value="ARAC-FAMILY TRANSCRIPTIONAL REGULATOR"/>
    <property type="match status" value="1"/>
</dbReference>
<dbReference type="SUPFAM" id="SSF46689">
    <property type="entry name" value="Homeodomain-like"/>
    <property type="match status" value="2"/>
</dbReference>
<proteinExistence type="predicted"/>
<evidence type="ECO:0000313" key="5">
    <source>
        <dbReference type="EMBL" id="AGI67864.1"/>
    </source>
</evidence>
<reference evidence="5 6" key="1">
    <citation type="journal article" date="2013" name="PLoS ONE">
        <title>Poles Apart: Arctic and Antarctic Octadecabacter strains Share High Genome Plasticity and a New Type of Xanthorhodopsin.</title>
        <authorList>
            <person name="Vollmers J."/>
            <person name="Voget S."/>
            <person name="Dietrich S."/>
            <person name="Gollnow K."/>
            <person name="Smits M."/>
            <person name="Meyer K."/>
            <person name="Brinkhoff T."/>
            <person name="Simon M."/>
            <person name="Daniel R."/>
        </authorList>
    </citation>
    <scope>NUCLEOTIDE SEQUENCE [LARGE SCALE GENOMIC DNA]</scope>
    <source>
        <strain evidence="5 6">307</strain>
    </source>
</reference>
<dbReference type="KEGG" id="oat:OAN307_c22400"/>
<dbReference type="EMBL" id="CP003740">
    <property type="protein sequence ID" value="AGI67864.1"/>
    <property type="molecule type" value="Genomic_DNA"/>
</dbReference>
<keyword evidence="1" id="KW-0805">Transcription regulation</keyword>
<dbReference type="STRING" id="391626.OAN307_c22400"/>
<dbReference type="GO" id="GO:0003700">
    <property type="term" value="F:DNA-binding transcription factor activity"/>
    <property type="evidence" value="ECO:0007669"/>
    <property type="project" value="InterPro"/>
</dbReference>
<dbReference type="InterPro" id="IPR020449">
    <property type="entry name" value="Tscrpt_reg_AraC-type_HTH"/>
</dbReference>
<dbReference type="Proteomes" id="UP000005307">
    <property type="component" value="Chromosome"/>
</dbReference>
<dbReference type="eggNOG" id="COG2169">
    <property type="taxonomic scope" value="Bacteria"/>
</dbReference>
<dbReference type="Gene3D" id="1.10.10.60">
    <property type="entry name" value="Homeodomain-like"/>
    <property type="match status" value="2"/>
</dbReference>
<name>M9R5D8_9RHOB</name>
<keyword evidence="3" id="KW-0804">Transcription</keyword>
<dbReference type="InterPro" id="IPR009594">
    <property type="entry name" value="Tscrpt_reg_HTH_AraC_N"/>
</dbReference>
<dbReference type="Pfam" id="PF06719">
    <property type="entry name" value="AraC_N"/>
    <property type="match status" value="1"/>
</dbReference>
<protein>
    <submittedName>
        <fullName evidence="5">AraC family transcriptional regulator</fullName>
    </submittedName>
</protein>
<accession>M9R5D8</accession>
<dbReference type="PRINTS" id="PR00032">
    <property type="entry name" value="HTHARAC"/>
</dbReference>
<dbReference type="PANTHER" id="PTHR43436:SF1">
    <property type="entry name" value="TRANSCRIPTIONAL REGULATORY PROTEIN"/>
    <property type="match status" value="1"/>
</dbReference>
<gene>
    <name evidence="5" type="ORF">OAN307_c22400</name>
</gene>
<dbReference type="SMART" id="SM00342">
    <property type="entry name" value="HTH_ARAC"/>
    <property type="match status" value="1"/>
</dbReference>
<sequence length="294" mass="32468">MTGKTLLTRASAILNQSGIRNGGLLHENSGTFLVRQDTPTAVFSTVYKPMLCLILQGTKEIGSNDKSLTAHAGQSLIVSHILPVVSRIIEAGPEQPYVALVFPLDLSLLRSLASEVVPSFSDQSSDPFSICLCDTDDALEGTMQRYFDQCETQQTRQFIAPITKREIHMRLLLSPHAQILRKLLWHESTASRVFQATENIQSNLADKIIVGELAQSAGMSSSAFFERFKAVTGTSPLQYQKDLRLLRARGELQASNAKISDIAFGVGYESSAQFSREFSRKFGRTPRQDRALEA</sequence>
<dbReference type="RefSeq" id="WP_015499886.1">
    <property type="nucleotide sequence ID" value="NC_020911.1"/>
</dbReference>
<evidence type="ECO:0000256" key="2">
    <source>
        <dbReference type="ARBA" id="ARBA00023125"/>
    </source>
</evidence>
<dbReference type="GO" id="GO:0043565">
    <property type="term" value="F:sequence-specific DNA binding"/>
    <property type="evidence" value="ECO:0007669"/>
    <property type="project" value="InterPro"/>
</dbReference>
<dbReference type="PROSITE" id="PS01124">
    <property type="entry name" value="HTH_ARAC_FAMILY_2"/>
    <property type="match status" value="1"/>
</dbReference>
<keyword evidence="2" id="KW-0238">DNA-binding</keyword>
<dbReference type="AlphaFoldDB" id="M9R5D8"/>
<evidence type="ECO:0000259" key="4">
    <source>
        <dbReference type="PROSITE" id="PS01124"/>
    </source>
</evidence>
<dbReference type="OrthoDB" id="9802263at2"/>
<dbReference type="Pfam" id="PF12833">
    <property type="entry name" value="HTH_18"/>
    <property type="match status" value="1"/>
</dbReference>